<reference evidence="1 2" key="1">
    <citation type="submission" date="2019-08" db="EMBL/GenBank/DDBJ databases">
        <title>Draft genome sequence of Ulvibacter marinus type strain NBRC 109484.</title>
        <authorList>
            <person name="Kawano K."/>
            <person name="Ushijima N."/>
            <person name="Kihara M."/>
            <person name="Itoh H."/>
        </authorList>
    </citation>
    <scope>NUCLEOTIDE SEQUENCE [LARGE SCALE GENOMIC DNA]</scope>
    <source>
        <strain evidence="1 2">NBRC 109484</strain>
    </source>
</reference>
<dbReference type="SUPFAM" id="SSF54211">
    <property type="entry name" value="Ribosomal protein S5 domain 2-like"/>
    <property type="match status" value="1"/>
</dbReference>
<dbReference type="Proteomes" id="UP000326509">
    <property type="component" value="Unassembled WGS sequence"/>
</dbReference>
<name>A0A5J4IU48_9FLAO</name>
<sequence length="303" mass="33913">MTKSTTYYSNGKLLLTGEYVVLDGADALAIPTKLGQNLKVSIVDTPGLHWKSFTNKNQCWFEAFFVLSTLESTSTDPVAKTLTVILKSARSLNSSFLIDNIGFEVRTTLDFDRSWGLGSSSTLINSIASWAGVDAFTLLEKSFGGSGYDIAAAQNNTPIIYTKRKKSVDIRNVFLDWDFKDSIYFVHLNKKQDSKEGISTYRTKPKDLKVIEAISAITNKLLMCYTLKDFETLMQAHETHISKLTGLATTKSRLFSDYPHTIKSLGAWGGDFILVVSPNQNLEYFRNKGYTTIIPFNEMILNK</sequence>
<dbReference type="InterPro" id="IPR014721">
    <property type="entry name" value="Ribsml_uS5_D2-typ_fold_subgr"/>
</dbReference>
<dbReference type="EMBL" id="BKCG01000001">
    <property type="protein sequence ID" value="GER58194.1"/>
    <property type="molecule type" value="Genomic_DNA"/>
</dbReference>
<evidence type="ECO:0000313" key="2">
    <source>
        <dbReference type="Proteomes" id="UP000326509"/>
    </source>
</evidence>
<comment type="caution">
    <text evidence="1">The sequence shown here is derived from an EMBL/GenBank/DDBJ whole genome shotgun (WGS) entry which is preliminary data.</text>
</comment>
<organism evidence="1 2">
    <name type="scientific">Patiriisocius marinus</name>
    <dbReference type="NCBI Taxonomy" id="1397112"/>
    <lineage>
        <taxon>Bacteria</taxon>
        <taxon>Pseudomonadati</taxon>
        <taxon>Bacteroidota</taxon>
        <taxon>Flavobacteriia</taxon>
        <taxon>Flavobacteriales</taxon>
        <taxon>Flavobacteriaceae</taxon>
        <taxon>Patiriisocius</taxon>
    </lineage>
</organism>
<keyword evidence="2" id="KW-1185">Reference proteome</keyword>
<proteinExistence type="predicted"/>
<dbReference type="NCBIfam" id="NF040656">
    <property type="entry name" value="GHMP_GYDIA"/>
    <property type="match status" value="1"/>
</dbReference>
<dbReference type="AlphaFoldDB" id="A0A5J4IU48"/>
<dbReference type="InterPro" id="IPR020568">
    <property type="entry name" value="Ribosomal_Su5_D2-typ_SF"/>
</dbReference>
<protein>
    <recommendedName>
        <fullName evidence="3">GHMP kinase</fullName>
    </recommendedName>
</protein>
<dbReference type="InterPro" id="IPR047765">
    <property type="entry name" value="GHMP_GYDIA-like"/>
</dbReference>
<dbReference type="RefSeq" id="WP_151672285.1">
    <property type="nucleotide sequence ID" value="NZ_BKCG01000001.1"/>
</dbReference>
<dbReference type="Gene3D" id="3.30.230.10">
    <property type="match status" value="1"/>
</dbReference>
<accession>A0A5J4IU48</accession>
<evidence type="ECO:0000313" key="1">
    <source>
        <dbReference type="EMBL" id="GER58194.1"/>
    </source>
</evidence>
<dbReference type="OrthoDB" id="5288719at2"/>
<evidence type="ECO:0008006" key="3">
    <source>
        <dbReference type="Google" id="ProtNLM"/>
    </source>
</evidence>
<gene>
    <name evidence="1" type="ORF">ULMA_03020</name>
</gene>